<evidence type="ECO:0000256" key="6">
    <source>
        <dbReference type="ARBA" id="ARBA00022660"/>
    </source>
</evidence>
<protein>
    <recommendedName>
        <fullName evidence="4">NADH dehydrogenase [ubiquinone] 1 beta subcomplex subunit 11, mitochondrial</fullName>
    </recommendedName>
    <alternativeName>
        <fullName evidence="15">Complex I-ESSS</fullName>
    </alternativeName>
    <alternativeName>
        <fullName evidence="14">NADH-ubiquinone oxidoreductase ESSS subunit</fullName>
    </alternativeName>
</protein>
<dbReference type="EMBL" id="CAJVCH010552390">
    <property type="protein sequence ID" value="CAG7829645.1"/>
    <property type="molecule type" value="Genomic_DNA"/>
</dbReference>
<evidence type="ECO:0000256" key="17">
    <source>
        <dbReference type="SAM" id="Phobius"/>
    </source>
</evidence>
<evidence type="ECO:0000256" key="1">
    <source>
        <dbReference type="ARBA" id="ARBA00003195"/>
    </source>
</evidence>
<keyword evidence="6" id="KW-0679">Respiratory chain</keyword>
<evidence type="ECO:0000313" key="18">
    <source>
        <dbReference type="EMBL" id="CAG7829645.1"/>
    </source>
</evidence>
<keyword evidence="13 17" id="KW-0472">Membrane</keyword>
<keyword evidence="12" id="KW-0496">Mitochondrion</keyword>
<sequence>MVKSKEGVKLQSGTKMSGQIYHNLSRLGRASSGLARLHNSSLSRNSVCKSQLPGTQQCLFLSTSKKNRETIASDLTATPKATVPVEVEEPVKKKKYWVSQGYSHESEDEDINVRNRVMFSTVTLGFVLLGFLMMYMPDYKFRDWSQREAFLELARREALGLPLIDPNIIPPERMVLPTEEELGDFEIII</sequence>
<comment type="subcellular location">
    <subcellularLocation>
        <location evidence="2">Mitochondrion inner membrane</location>
        <topology evidence="2">Single-pass membrane protein</topology>
    </subcellularLocation>
</comment>
<dbReference type="AlphaFoldDB" id="A0A8J2L6Q3"/>
<keyword evidence="7 17" id="KW-0812">Transmembrane</keyword>
<evidence type="ECO:0000256" key="12">
    <source>
        <dbReference type="ARBA" id="ARBA00023128"/>
    </source>
</evidence>
<name>A0A8J2L6Q3_9HEXA</name>
<proteinExistence type="inferred from homology"/>
<dbReference type="InterPro" id="IPR019329">
    <property type="entry name" value="NADH_UbQ_OxRdtase_ESSS_su"/>
</dbReference>
<dbReference type="Pfam" id="PF10183">
    <property type="entry name" value="ESSS"/>
    <property type="match status" value="1"/>
</dbReference>
<comment type="subunit">
    <text evidence="16">Complex I is composed of 45 different subunits. Interacts with BCAP31.</text>
</comment>
<evidence type="ECO:0000256" key="5">
    <source>
        <dbReference type="ARBA" id="ARBA00022448"/>
    </source>
</evidence>
<comment type="function">
    <text evidence="1">Accessory subunit of the mitochondrial membrane respiratory chain NADH dehydrogenase (Complex I), that is believed not to be involved in catalysis. Complex I functions in the transfer of electrons from NADH to the respiratory chain. The immediate electron acceptor for the enzyme is believed to be ubiquinone.</text>
</comment>
<evidence type="ECO:0000256" key="11">
    <source>
        <dbReference type="ARBA" id="ARBA00022989"/>
    </source>
</evidence>
<evidence type="ECO:0000256" key="8">
    <source>
        <dbReference type="ARBA" id="ARBA00022792"/>
    </source>
</evidence>
<reference evidence="18" key="1">
    <citation type="submission" date="2021-06" db="EMBL/GenBank/DDBJ databases">
        <authorList>
            <person name="Hodson N. C."/>
            <person name="Mongue J. A."/>
            <person name="Jaron S. K."/>
        </authorList>
    </citation>
    <scope>NUCLEOTIDE SEQUENCE</scope>
</reference>
<keyword evidence="8" id="KW-0999">Mitochondrion inner membrane</keyword>
<organism evidence="18 19">
    <name type="scientific">Allacma fusca</name>
    <dbReference type="NCBI Taxonomy" id="39272"/>
    <lineage>
        <taxon>Eukaryota</taxon>
        <taxon>Metazoa</taxon>
        <taxon>Ecdysozoa</taxon>
        <taxon>Arthropoda</taxon>
        <taxon>Hexapoda</taxon>
        <taxon>Collembola</taxon>
        <taxon>Symphypleona</taxon>
        <taxon>Sminthuridae</taxon>
        <taxon>Allacma</taxon>
    </lineage>
</organism>
<evidence type="ECO:0000256" key="9">
    <source>
        <dbReference type="ARBA" id="ARBA00022946"/>
    </source>
</evidence>
<keyword evidence="9" id="KW-0809">Transit peptide</keyword>
<keyword evidence="5" id="KW-0813">Transport</keyword>
<evidence type="ECO:0000256" key="13">
    <source>
        <dbReference type="ARBA" id="ARBA00023136"/>
    </source>
</evidence>
<comment type="similarity">
    <text evidence="3">Belongs to the complex I NDUFB11 subunit family.</text>
</comment>
<evidence type="ECO:0000256" key="15">
    <source>
        <dbReference type="ARBA" id="ARBA00031387"/>
    </source>
</evidence>
<gene>
    <name evidence="18" type="ORF">AFUS01_LOCUS39502</name>
</gene>
<keyword evidence="10" id="KW-0249">Electron transport</keyword>
<dbReference type="GO" id="GO:0005743">
    <property type="term" value="C:mitochondrial inner membrane"/>
    <property type="evidence" value="ECO:0007669"/>
    <property type="project" value="UniProtKB-SubCell"/>
</dbReference>
<evidence type="ECO:0000256" key="3">
    <source>
        <dbReference type="ARBA" id="ARBA00008915"/>
    </source>
</evidence>
<evidence type="ECO:0000256" key="10">
    <source>
        <dbReference type="ARBA" id="ARBA00022982"/>
    </source>
</evidence>
<feature type="transmembrane region" description="Helical" evidence="17">
    <location>
        <begin position="117"/>
        <end position="137"/>
    </location>
</feature>
<evidence type="ECO:0000256" key="4">
    <source>
        <dbReference type="ARBA" id="ARBA00018632"/>
    </source>
</evidence>
<dbReference type="PANTHER" id="PTHR13327">
    <property type="entry name" value="NADH-UBIQUINONE OXIDOREDUCTASE ESSS SUBUNIT, MITOCHONDRIAL PRECURSOR"/>
    <property type="match status" value="1"/>
</dbReference>
<evidence type="ECO:0000313" key="19">
    <source>
        <dbReference type="Proteomes" id="UP000708208"/>
    </source>
</evidence>
<dbReference type="PANTHER" id="PTHR13327:SF0">
    <property type="entry name" value="NADH DEHYDROGENASE [UBIQUINONE] 1 BETA SUBCOMPLEX SUBUNIT 11, MITOCHONDRIAL"/>
    <property type="match status" value="1"/>
</dbReference>
<dbReference type="Proteomes" id="UP000708208">
    <property type="component" value="Unassembled WGS sequence"/>
</dbReference>
<evidence type="ECO:0000256" key="14">
    <source>
        <dbReference type="ARBA" id="ARBA00030753"/>
    </source>
</evidence>
<comment type="caution">
    <text evidence="18">The sequence shown here is derived from an EMBL/GenBank/DDBJ whole genome shotgun (WGS) entry which is preliminary data.</text>
</comment>
<evidence type="ECO:0000256" key="16">
    <source>
        <dbReference type="ARBA" id="ARBA00046528"/>
    </source>
</evidence>
<accession>A0A8J2L6Q3</accession>
<evidence type="ECO:0000256" key="2">
    <source>
        <dbReference type="ARBA" id="ARBA00004434"/>
    </source>
</evidence>
<dbReference type="OrthoDB" id="5917019at2759"/>
<keyword evidence="11 17" id="KW-1133">Transmembrane helix</keyword>
<evidence type="ECO:0000256" key="7">
    <source>
        <dbReference type="ARBA" id="ARBA00022692"/>
    </source>
</evidence>
<keyword evidence="19" id="KW-1185">Reference proteome</keyword>